<feature type="region of interest" description="Disordered" evidence="1">
    <location>
        <begin position="77"/>
        <end position="110"/>
    </location>
</feature>
<feature type="compositionally biased region" description="Polar residues" evidence="1">
    <location>
        <begin position="28"/>
        <end position="37"/>
    </location>
</feature>
<evidence type="ECO:0000313" key="2">
    <source>
        <dbReference type="EMBL" id="OMJ81276.1"/>
    </source>
</evidence>
<comment type="caution">
    <text evidence="2">The sequence shown here is derived from an EMBL/GenBank/DDBJ whole genome shotgun (WGS) entry which is preliminary data.</text>
</comment>
<dbReference type="EMBL" id="MPUH01000386">
    <property type="protein sequence ID" value="OMJ81276.1"/>
    <property type="molecule type" value="Genomic_DNA"/>
</dbReference>
<keyword evidence="3" id="KW-1185">Reference proteome</keyword>
<feature type="region of interest" description="Disordered" evidence="1">
    <location>
        <begin position="22"/>
        <end position="56"/>
    </location>
</feature>
<name>A0A1R2BWZ9_9CILI</name>
<feature type="compositionally biased region" description="Polar residues" evidence="1">
    <location>
        <begin position="77"/>
        <end position="109"/>
    </location>
</feature>
<protein>
    <submittedName>
        <fullName evidence="2">Uncharacterized protein</fullName>
    </submittedName>
</protein>
<sequence>MENHRLNLQLPLSSKKLTERLYSERPTTRTANLNEGSFSCEVPREGSSPKMTSSSSFKTLTSVGKLKEIMQKTSQKLKNISKNAPENYSKSSIKINQTKNESSRLSQYENTEKHTEITKLRREICILEMEKKELEITNKKLHEQLLNYQESFKADNNNELQRYSKFMLSSIKDNSKVQSEFNNIFISEEAFILKMNQNTENLSFIALGLMKFVLGILEKYNIGAITDLYNKNYQNLSQNCDKINLKEEAYMKIYKETQHITDTISEQKKKLERIYENVKETVKITRSVSPVFSRPQSSASSAYYEHQKEANFLPLFPKKK</sequence>
<organism evidence="2 3">
    <name type="scientific">Stentor coeruleus</name>
    <dbReference type="NCBI Taxonomy" id="5963"/>
    <lineage>
        <taxon>Eukaryota</taxon>
        <taxon>Sar</taxon>
        <taxon>Alveolata</taxon>
        <taxon>Ciliophora</taxon>
        <taxon>Postciliodesmatophora</taxon>
        <taxon>Heterotrichea</taxon>
        <taxon>Heterotrichida</taxon>
        <taxon>Stentoridae</taxon>
        <taxon>Stentor</taxon>
    </lineage>
</organism>
<gene>
    <name evidence="2" type="ORF">SteCoe_18268</name>
</gene>
<reference evidence="2 3" key="1">
    <citation type="submission" date="2016-11" db="EMBL/GenBank/DDBJ databases">
        <title>The macronuclear genome of Stentor coeruleus: a giant cell with tiny introns.</title>
        <authorList>
            <person name="Slabodnick M."/>
            <person name="Ruby J.G."/>
            <person name="Reiff S.B."/>
            <person name="Swart E.C."/>
            <person name="Gosai S."/>
            <person name="Prabakaran S."/>
            <person name="Witkowska E."/>
            <person name="Larue G.E."/>
            <person name="Fisher S."/>
            <person name="Freeman R.M."/>
            <person name="Gunawardena J."/>
            <person name="Chu W."/>
            <person name="Stover N.A."/>
            <person name="Gregory B.D."/>
            <person name="Nowacki M."/>
            <person name="Derisi J."/>
            <person name="Roy S.W."/>
            <person name="Marshall W.F."/>
            <person name="Sood P."/>
        </authorList>
    </citation>
    <scope>NUCLEOTIDE SEQUENCE [LARGE SCALE GENOMIC DNA]</scope>
    <source>
        <strain evidence="2">WM001</strain>
    </source>
</reference>
<accession>A0A1R2BWZ9</accession>
<dbReference type="AlphaFoldDB" id="A0A1R2BWZ9"/>
<evidence type="ECO:0000256" key="1">
    <source>
        <dbReference type="SAM" id="MobiDB-lite"/>
    </source>
</evidence>
<dbReference type="Proteomes" id="UP000187209">
    <property type="component" value="Unassembled WGS sequence"/>
</dbReference>
<proteinExistence type="predicted"/>
<evidence type="ECO:0000313" key="3">
    <source>
        <dbReference type="Proteomes" id="UP000187209"/>
    </source>
</evidence>